<dbReference type="EMBL" id="WTPW01001145">
    <property type="protein sequence ID" value="KAF0453236.1"/>
    <property type="molecule type" value="Genomic_DNA"/>
</dbReference>
<dbReference type="GO" id="GO:0016192">
    <property type="term" value="P:vesicle-mediated transport"/>
    <property type="evidence" value="ECO:0007669"/>
    <property type="project" value="InterPro"/>
</dbReference>
<evidence type="ECO:0000259" key="1">
    <source>
        <dbReference type="Pfam" id="PF14523"/>
    </source>
</evidence>
<dbReference type="Proteomes" id="UP000439903">
    <property type="component" value="Unassembled WGS sequence"/>
</dbReference>
<protein>
    <submittedName>
        <fullName evidence="2">t-SNARE</fullName>
    </submittedName>
</protein>
<dbReference type="InterPro" id="IPR010989">
    <property type="entry name" value="SNARE"/>
</dbReference>
<sequence length="104" mass="12707">MRQRKPEQQKLLKNFQKTLTEFQKVQRLLAERKREYVDKAKTHNVQNYAYEDDEVVIYETQFLINDNQRRLQFQVLDNEIKYNKSLIAEREGEIREINKDLTAM</sequence>
<dbReference type="Pfam" id="PF14523">
    <property type="entry name" value="Syntaxin_2"/>
    <property type="match status" value="1"/>
</dbReference>
<keyword evidence="3" id="KW-1185">Reference proteome</keyword>
<proteinExistence type="predicted"/>
<name>A0A8H3XEM8_GIGMA</name>
<comment type="caution">
    <text evidence="2">The sequence shown here is derived from an EMBL/GenBank/DDBJ whole genome shotgun (WGS) entry which is preliminary data.</text>
</comment>
<reference evidence="2 3" key="1">
    <citation type="journal article" date="2019" name="Environ. Microbiol.">
        <title>At the nexus of three kingdoms: the genome of the mycorrhizal fungus Gigaspora margarita provides insights into plant, endobacterial and fungal interactions.</title>
        <authorList>
            <person name="Venice F."/>
            <person name="Ghignone S."/>
            <person name="Salvioli di Fossalunga A."/>
            <person name="Amselem J."/>
            <person name="Novero M."/>
            <person name="Xianan X."/>
            <person name="Sedzielewska Toro K."/>
            <person name="Morin E."/>
            <person name="Lipzen A."/>
            <person name="Grigoriev I.V."/>
            <person name="Henrissat B."/>
            <person name="Martin F.M."/>
            <person name="Bonfante P."/>
        </authorList>
    </citation>
    <scope>NUCLEOTIDE SEQUENCE [LARGE SCALE GENOMIC DNA]</scope>
    <source>
        <strain evidence="2 3">BEG34</strain>
    </source>
</reference>
<accession>A0A8H3XEM8</accession>
<evidence type="ECO:0000313" key="2">
    <source>
        <dbReference type="EMBL" id="KAF0453236.1"/>
    </source>
</evidence>
<organism evidence="2 3">
    <name type="scientific">Gigaspora margarita</name>
    <dbReference type="NCBI Taxonomy" id="4874"/>
    <lineage>
        <taxon>Eukaryota</taxon>
        <taxon>Fungi</taxon>
        <taxon>Fungi incertae sedis</taxon>
        <taxon>Mucoromycota</taxon>
        <taxon>Glomeromycotina</taxon>
        <taxon>Glomeromycetes</taxon>
        <taxon>Diversisporales</taxon>
        <taxon>Gigasporaceae</taxon>
        <taxon>Gigaspora</taxon>
    </lineage>
</organism>
<dbReference type="AlphaFoldDB" id="A0A8H3XEM8"/>
<evidence type="ECO:0000313" key="3">
    <source>
        <dbReference type="Proteomes" id="UP000439903"/>
    </source>
</evidence>
<dbReference type="GO" id="GO:0016020">
    <property type="term" value="C:membrane"/>
    <property type="evidence" value="ECO:0007669"/>
    <property type="project" value="InterPro"/>
</dbReference>
<gene>
    <name evidence="2" type="ORF">F8M41_001779</name>
</gene>
<feature type="domain" description="Syntaxin N-terminal" evidence="1">
    <location>
        <begin position="2"/>
        <end position="55"/>
    </location>
</feature>
<dbReference type="SUPFAM" id="SSF47661">
    <property type="entry name" value="t-snare proteins"/>
    <property type="match status" value="1"/>
</dbReference>
<dbReference type="OrthoDB" id="10459892at2759"/>
<dbReference type="Gene3D" id="1.20.58.70">
    <property type="match status" value="1"/>
</dbReference>
<dbReference type="InterPro" id="IPR006011">
    <property type="entry name" value="Syntaxin_N"/>
</dbReference>